<dbReference type="PANTHER" id="PTHR44757:SF2">
    <property type="entry name" value="BIOFILM ARCHITECTURE MAINTENANCE PROTEIN MBAA"/>
    <property type="match status" value="1"/>
</dbReference>
<organism evidence="5 6">
    <name type="scientific">Oceanisphaera ostreae</name>
    <dbReference type="NCBI Taxonomy" id="914151"/>
    <lineage>
        <taxon>Bacteria</taxon>
        <taxon>Pseudomonadati</taxon>
        <taxon>Pseudomonadota</taxon>
        <taxon>Gammaproteobacteria</taxon>
        <taxon>Aeromonadales</taxon>
        <taxon>Aeromonadaceae</taxon>
        <taxon>Oceanisphaera</taxon>
    </lineage>
</organism>
<accession>A0ABW3KJT8</accession>
<dbReference type="InterPro" id="IPR013767">
    <property type="entry name" value="PAS_fold"/>
</dbReference>
<dbReference type="SUPFAM" id="SSF55073">
    <property type="entry name" value="Nucleotide cyclase"/>
    <property type="match status" value="1"/>
</dbReference>
<evidence type="ECO:0000259" key="3">
    <source>
        <dbReference type="PROSITE" id="PS50883"/>
    </source>
</evidence>
<dbReference type="Pfam" id="PF00990">
    <property type="entry name" value="GGDEF"/>
    <property type="match status" value="1"/>
</dbReference>
<dbReference type="InterPro" id="IPR035919">
    <property type="entry name" value="EAL_sf"/>
</dbReference>
<sequence length="842" mass="94866">MSMDMRRQHNQDDSELAMSDIIAQDSNGWYQLCEQAAHCADAQAACFFFFQNDDQTPLLAMGPGWPLLPRWSLADYQTVWQQQVFYCAINGVALHANKSYLAIPITRGVLTGLLLLKYQTQVPALLPPQKLLLDTMAEHGALLWHEGNHKARQRKRDGSSRRLLNRLKVLFSNVPIPINAFNAEGRCILWNNECEHVFGWTAEEITQHPTPLSLFYPDLADQHRVVATFNDHNSSEFKEWRPIDREGNKLTTLWANIMLPNGDMLCVGHDVSEQKEITNRQRLAASVFESSYDGIMITDLDHCITHINPAFTRITGYVSDEVMGRHPNLLQHVNSDDGLYNELCQHFKSQEHWQGELSGRRKNGETYSLLLAISVVKDEQEKVLNYVAVFSDITYLKDHEAELKHQACHDVLTGVPNRLLFGELLERAIASAVRNKGLLAVCYLDLDGFKSVNDNLGHAAGDRLLIEVSRRLGKITRSCDAMARLGGDEFALLFTELHSSLECDEILTRVQSMINEPVELDGQSVRVSASIGVALYPQDGTDAELLLRYADQAMYQAKRQGKNTHVFFDAALHLQEQGRQLQLARMMKAFRQGEFLLHYQPAIDLFERQVVGMEALLRWHDPERGIVMPGEFLPVIIGSHMEFELGMWVIEQVLSQMTLWSQQGLAFKVSFNVSRGQLMHSNFSDELSHLLARYPLALPSLLDLEFQETAVLADINAAVAVLQRCRQLGICVSLDNFGTGYSSLSHLNQLPVNTLKIDRSFISDLLSNAHDVSMVESVIQLAAALKMTVTAEGVEEIEQGVRLQQLGCRYVQGYGISQPMPAEQVGGWLKKWSSEQPENSEG</sequence>
<evidence type="ECO:0000259" key="2">
    <source>
        <dbReference type="PROSITE" id="PS50113"/>
    </source>
</evidence>
<name>A0ABW3KJT8_9GAMM</name>
<dbReference type="CDD" id="cd01948">
    <property type="entry name" value="EAL"/>
    <property type="match status" value="1"/>
</dbReference>
<dbReference type="SMART" id="SM00052">
    <property type="entry name" value="EAL"/>
    <property type="match status" value="1"/>
</dbReference>
<dbReference type="PROSITE" id="PS50887">
    <property type="entry name" value="GGDEF"/>
    <property type="match status" value="1"/>
</dbReference>
<dbReference type="Gene3D" id="3.20.20.450">
    <property type="entry name" value="EAL domain"/>
    <property type="match status" value="1"/>
</dbReference>
<dbReference type="SMART" id="SM00267">
    <property type="entry name" value="GGDEF"/>
    <property type="match status" value="1"/>
</dbReference>
<dbReference type="PROSITE" id="PS50113">
    <property type="entry name" value="PAC"/>
    <property type="match status" value="1"/>
</dbReference>
<feature type="domain" description="PAS" evidence="1">
    <location>
        <begin position="163"/>
        <end position="218"/>
    </location>
</feature>
<dbReference type="InterPro" id="IPR000014">
    <property type="entry name" value="PAS"/>
</dbReference>
<dbReference type="SMART" id="SM00091">
    <property type="entry name" value="PAS"/>
    <property type="match status" value="2"/>
</dbReference>
<dbReference type="SUPFAM" id="SSF55785">
    <property type="entry name" value="PYP-like sensor domain (PAS domain)"/>
    <property type="match status" value="2"/>
</dbReference>
<dbReference type="PROSITE" id="PS50112">
    <property type="entry name" value="PAS"/>
    <property type="match status" value="2"/>
</dbReference>
<protein>
    <submittedName>
        <fullName evidence="5">EAL domain-containing protein</fullName>
    </submittedName>
</protein>
<dbReference type="Pfam" id="PF13426">
    <property type="entry name" value="PAS_9"/>
    <property type="match status" value="1"/>
</dbReference>
<feature type="domain" description="PAC" evidence="2">
    <location>
        <begin position="353"/>
        <end position="405"/>
    </location>
</feature>
<feature type="domain" description="GGDEF" evidence="4">
    <location>
        <begin position="437"/>
        <end position="570"/>
    </location>
</feature>
<dbReference type="NCBIfam" id="TIGR00229">
    <property type="entry name" value="sensory_box"/>
    <property type="match status" value="2"/>
</dbReference>
<dbReference type="InterPro" id="IPR001610">
    <property type="entry name" value="PAC"/>
</dbReference>
<feature type="domain" description="PAS" evidence="1">
    <location>
        <begin position="280"/>
        <end position="337"/>
    </location>
</feature>
<dbReference type="SMART" id="SM00086">
    <property type="entry name" value="PAC"/>
    <property type="match status" value="1"/>
</dbReference>
<dbReference type="Gene3D" id="3.30.450.20">
    <property type="entry name" value="PAS domain"/>
    <property type="match status" value="2"/>
</dbReference>
<dbReference type="NCBIfam" id="TIGR00254">
    <property type="entry name" value="GGDEF"/>
    <property type="match status" value="1"/>
</dbReference>
<dbReference type="Proteomes" id="UP001597048">
    <property type="component" value="Unassembled WGS sequence"/>
</dbReference>
<dbReference type="InterPro" id="IPR000160">
    <property type="entry name" value="GGDEF_dom"/>
</dbReference>
<evidence type="ECO:0000313" key="6">
    <source>
        <dbReference type="Proteomes" id="UP001597048"/>
    </source>
</evidence>
<dbReference type="Pfam" id="PF00563">
    <property type="entry name" value="EAL"/>
    <property type="match status" value="1"/>
</dbReference>
<evidence type="ECO:0000259" key="1">
    <source>
        <dbReference type="PROSITE" id="PS50112"/>
    </source>
</evidence>
<dbReference type="SUPFAM" id="SSF141868">
    <property type="entry name" value="EAL domain-like"/>
    <property type="match status" value="1"/>
</dbReference>
<dbReference type="InterPro" id="IPR029787">
    <property type="entry name" value="Nucleotide_cyclase"/>
</dbReference>
<dbReference type="RefSeq" id="WP_379558660.1">
    <property type="nucleotide sequence ID" value="NZ_JBHTJS010000040.1"/>
</dbReference>
<dbReference type="CDD" id="cd01949">
    <property type="entry name" value="GGDEF"/>
    <property type="match status" value="1"/>
</dbReference>
<dbReference type="Gene3D" id="3.30.70.270">
    <property type="match status" value="1"/>
</dbReference>
<dbReference type="InterPro" id="IPR035965">
    <property type="entry name" value="PAS-like_dom_sf"/>
</dbReference>
<dbReference type="Pfam" id="PF00989">
    <property type="entry name" value="PAS"/>
    <property type="match status" value="1"/>
</dbReference>
<reference evidence="6" key="1">
    <citation type="journal article" date="2019" name="Int. J. Syst. Evol. Microbiol.">
        <title>The Global Catalogue of Microorganisms (GCM) 10K type strain sequencing project: providing services to taxonomists for standard genome sequencing and annotation.</title>
        <authorList>
            <consortium name="The Broad Institute Genomics Platform"/>
            <consortium name="The Broad Institute Genome Sequencing Center for Infectious Disease"/>
            <person name="Wu L."/>
            <person name="Ma J."/>
        </authorList>
    </citation>
    <scope>NUCLEOTIDE SEQUENCE [LARGE SCALE GENOMIC DNA]</scope>
    <source>
        <strain evidence="6">CCUG 60525</strain>
    </source>
</reference>
<dbReference type="InterPro" id="IPR000700">
    <property type="entry name" value="PAS-assoc_C"/>
</dbReference>
<dbReference type="InterPro" id="IPR043128">
    <property type="entry name" value="Rev_trsase/Diguanyl_cyclase"/>
</dbReference>
<evidence type="ECO:0000313" key="5">
    <source>
        <dbReference type="EMBL" id="MFD1008680.1"/>
    </source>
</evidence>
<comment type="caution">
    <text evidence="5">The sequence shown here is derived from an EMBL/GenBank/DDBJ whole genome shotgun (WGS) entry which is preliminary data.</text>
</comment>
<dbReference type="InterPro" id="IPR052155">
    <property type="entry name" value="Biofilm_reg_signaling"/>
</dbReference>
<dbReference type="CDD" id="cd00130">
    <property type="entry name" value="PAS"/>
    <property type="match status" value="1"/>
</dbReference>
<keyword evidence="6" id="KW-1185">Reference proteome</keyword>
<dbReference type="EMBL" id="JBHTJS010000040">
    <property type="protein sequence ID" value="MFD1008680.1"/>
    <property type="molecule type" value="Genomic_DNA"/>
</dbReference>
<dbReference type="InterPro" id="IPR001633">
    <property type="entry name" value="EAL_dom"/>
</dbReference>
<proteinExistence type="predicted"/>
<dbReference type="PROSITE" id="PS50883">
    <property type="entry name" value="EAL"/>
    <property type="match status" value="1"/>
</dbReference>
<gene>
    <name evidence="5" type="ORF">ACFQ1C_10995</name>
</gene>
<dbReference type="PANTHER" id="PTHR44757">
    <property type="entry name" value="DIGUANYLATE CYCLASE DGCP"/>
    <property type="match status" value="1"/>
</dbReference>
<feature type="domain" description="EAL" evidence="3">
    <location>
        <begin position="579"/>
        <end position="833"/>
    </location>
</feature>
<evidence type="ECO:0000259" key="4">
    <source>
        <dbReference type="PROSITE" id="PS50887"/>
    </source>
</evidence>